<dbReference type="STRING" id="368408.Tpen_1836"/>
<dbReference type="Proteomes" id="UP000000641">
    <property type="component" value="Chromosome"/>
</dbReference>
<dbReference type="RefSeq" id="WP_011753496.1">
    <property type="nucleotide sequence ID" value="NC_008698.1"/>
</dbReference>
<dbReference type="OrthoDB" id="383757at2157"/>
<evidence type="ECO:0000313" key="1">
    <source>
        <dbReference type="EMBL" id="ABL79231.1"/>
    </source>
</evidence>
<organism evidence="1 2">
    <name type="scientific">Thermofilum pendens (strain DSM 2475 / Hrk 5)</name>
    <dbReference type="NCBI Taxonomy" id="368408"/>
    <lineage>
        <taxon>Archaea</taxon>
        <taxon>Thermoproteota</taxon>
        <taxon>Thermoprotei</taxon>
        <taxon>Thermofilales</taxon>
        <taxon>Thermofilaceae</taxon>
        <taxon>Thermofilum</taxon>
    </lineage>
</organism>
<evidence type="ECO:0008006" key="3">
    <source>
        <dbReference type="Google" id="ProtNLM"/>
    </source>
</evidence>
<proteinExistence type="predicted"/>
<name>A1S1A1_THEPD</name>
<dbReference type="HOGENOM" id="CLU_827996_0_0_2"/>
<keyword evidence="2" id="KW-1185">Reference proteome</keyword>
<dbReference type="EMBL" id="CP000505">
    <property type="protein sequence ID" value="ABL79231.1"/>
    <property type="molecule type" value="Genomic_DNA"/>
</dbReference>
<accession>A1S1A1</accession>
<dbReference type="KEGG" id="tpe:Tpen_1836"/>
<dbReference type="EnsemblBacteria" id="ABL79231">
    <property type="protein sequence ID" value="ABL79231"/>
    <property type="gene ID" value="Tpen_1836"/>
</dbReference>
<evidence type="ECO:0000313" key="2">
    <source>
        <dbReference type="Proteomes" id="UP000000641"/>
    </source>
</evidence>
<protein>
    <recommendedName>
        <fullName evidence="3">Tetratricopeptide repeat protein</fullName>
    </recommendedName>
</protein>
<gene>
    <name evidence="1" type="ordered locus">Tpen_1836</name>
</gene>
<dbReference type="GeneID" id="4602073"/>
<dbReference type="AlphaFoldDB" id="A1S1A1"/>
<sequence length="335" mass="37474">MNIADYVDYMRGYVERAPASRRGDLARAMFSRVVAFLGQNPGFVLRSVRDPYLKAYLLSEVPAYLPMLWEESLREVERMLPALSATKKVFVYSRLSETAKELNKSYSEYLGAALALLDRGSWRARSRMVISLVNLGRVEEAIELSRYLPASRRALALAEASALNPMQEAVWREAVESVKKVRDWSRRVVALSRLLKAGAFQDGYGSLLVAEGVARMFSELRSEADVYLALLVARNLAEAGFLSYAERLWFASRQFLRKHPLVDLDVEELAVEVALYLEGLDAAVEAASSSTEYSWYLLPALFNYAVSSGFFSQSWAARIRNGSGARVLPAGRGAR</sequence>
<reference evidence="2" key="1">
    <citation type="journal article" date="2008" name="J. Bacteriol.">
        <title>Genome sequence of Thermofilum pendens reveals an exceptional loss of biosynthetic pathways without genome reduction.</title>
        <authorList>
            <person name="Anderson I."/>
            <person name="Rodriguez J."/>
            <person name="Susanti D."/>
            <person name="Porat I."/>
            <person name="Reich C."/>
            <person name="Ulrich L.E."/>
            <person name="Elkins J.G."/>
            <person name="Mavromatis K."/>
            <person name="Lykidis A."/>
            <person name="Kim E."/>
            <person name="Thompson L.S."/>
            <person name="Nolan M."/>
            <person name="Land M."/>
            <person name="Copeland A."/>
            <person name="Lapidus A."/>
            <person name="Lucas S."/>
            <person name="Detter C."/>
            <person name="Zhulin I.B."/>
            <person name="Olsen G.J."/>
            <person name="Whitman W."/>
            <person name="Mukhopadhyay B."/>
            <person name="Bristow J."/>
            <person name="Kyrpides N."/>
        </authorList>
    </citation>
    <scope>NUCLEOTIDE SEQUENCE [LARGE SCALE GENOMIC DNA]</scope>
    <source>
        <strain evidence="2">DSM 2475 / Hrk 5</strain>
    </source>
</reference>